<feature type="domain" description="J" evidence="2">
    <location>
        <begin position="8"/>
        <end position="69"/>
    </location>
</feature>
<dbReference type="CDD" id="cd06257">
    <property type="entry name" value="DnaJ"/>
    <property type="match status" value="1"/>
</dbReference>
<gene>
    <name evidence="3" type="ORF">E0H26_14600</name>
</gene>
<dbReference type="PANTHER" id="PTHR24074">
    <property type="entry name" value="CO-CHAPERONE PROTEIN DJLA"/>
    <property type="match status" value="1"/>
</dbReference>
<evidence type="ECO:0000256" key="1">
    <source>
        <dbReference type="SAM" id="MobiDB-lite"/>
    </source>
</evidence>
<comment type="caution">
    <text evidence="3">The sequence shown here is derived from an EMBL/GenBank/DDBJ whole genome shotgun (WGS) entry which is preliminary data.</text>
</comment>
<proteinExistence type="predicted"/>
<dbReference type="OrthoDB" id="166297at2"/>
<dbReference type="InterPro" id="IPR001623">
    <property type="entry name" value="DnaJ_domain"/>
</dbReference>
<dbReference type="SMART" id="SM00271">
    <property type="entry name" value="DnaJ"/>
    <property type="match status" value="1"/>
</dbReference>
<feature type="compositionally biased region" description="Low complexity" evidence="1">
    <location>
        <begin position="97"/>
        <end position="113"/>
    </location>
</feature>
<dbReference type="EMBL" id="SJJR01000008">
    <property type="protein sequence ID" value="TCB96903.1"/>
    <property type="molecule type" value="Genomic_DNA"/>
</dbReference>
<dbReference type="InterPro" id="IPR036869">
    <property type="entry name" value="J_dom_sf"/>
</dbReference>
<feature type="compositionally biased region" description="Pro residues" evidence="1">
    <location>
        <begin position="75"/>
        <end position="84"/>
    </location>
</feature>
<feature type="region of interest" description="Disordered" evidence="1">
    <location>
        <begin position="54"/>
        <end position="113"/>
    </location>
</feature>
<protein>
    <submittedName>
        <fullName evidence="3">J domain-containing protein</fullName>
    </submittedName>
</protein>
<name>A0A4R0GKL1_9ACTN</name>
<dbReference type="Proteomes" id="UP000292274">
    <property type="component" value="Unassembled WGS sequence"/>
</dbReference>
<evidence type="ECO:0000313" key="4">
    <source>
        <dbReference type="Proteomes" id="UP000292274"/>
    </source>
</evidence>
<keyword evidence="4" id="KW-1185">Reference proteome</keyword>
<dbReference type="Pfam" id="PF00226">
    <property type="entry name" value="DnaJ"/>
    <property type="match status" value="1"/>
</dbReference>
<organism evidence="3 4">
    <name type="scientific">Micromonospora zingiberis</name>
    <dbReference type="NCBI Taxonomy" id="2053011"/>
    <lineage>
        <taxon>Bacteria</taxon>
        <taxon>Bacillati</taxon>
        <taxon>Actinomycetota</taxon>
        <taxon>Actinomycetes</taxon>
        <taxon>Micromonosporales</taxon>
        <taxon>Micromonosporaceae</taxon>
        <taxon>Micromonospora</taxon>
    </lineage>
</organism>
<evidence type="ECO:0000259" key="2">
    <source>
        <dbReference type="PROSITE" id="PS50076"/>
    </source>
</evidence>
<dbReference type="RefSeq" id="WP_131304243.1">
    <property type="nucleotide sequence ID" value="NZ_SJJR01000008.1"/>
</dbReference>
<accession>A0A4R0GKL1</accession>
<dbReference type="Gene3D" id="1.10.287.110">
    <property type="entry name" value="DnaJ domain"/>
    <property type="match status" value="1"/>
</dbReference>
<dbReference type="SUPFAM" id="SSF46565">
    <property type="entry name" value="Chaperone J-domain"/>
    <property type="match status" value="1"/>
</dbReference>
<sequence>MGPPGDPDYYTLLGVPANATEAQILRAFRHAALVHHPDRGGDAETFRRLYQARETLLDPSRRAAHDRRHRDTGPTPEPETPSPAPDDTVADPFDWTPGAGPSSDARSSRADASAYHEPFSAFRAGYSWRRSDRFAWWRAPAP</sequence>
<dbReference type="PROSITE" id="PS50076">
    <property type="entry name" value="DNAJ_2"/>
    <property type="match status" value="1"/>
</dbReference>
<evidence type="ECO:0000313" key="3">
    <source>
        <dbReference type="EMBL" id="TCB96903.1"/>
    </source>
</evidence>
<dbReference type="AlphaFoldDB" id="A0A4R0GKL1"/>
<reference evidence="3 4" key="1">
    <citation type="submission" date="2019-02" db="EMBL/GenBank/DDBJ databases">
        <title>Jishengella sp. nov., isolated from a root of Zingiber montanum.</title>
        <authorList>
            <person name="Kuncharoen N."/>
            <person name="Kudo T."/>
            <person name="Masahiro Y."/>
            <person name="Ohkuma M."/>
            <person name="Tanasupawat S."/>
        </authorList>
    </citation>
    <scope>NUCLEOTIDE SEQUENCE [LARGE SCALE GENOMIC DNA]</scope>
    <source>
        <strain evidence="3 4">PLAI 1-1</strain>
    </source>
</reference>
<dbReference type="InterPro" id="IPR050817">
    <property type="entry name" value="DjlA_DnaK_co-chaperone"/>
</dbReference>